<reference evidence="1" key="1">
    <citation type="submission" date="2014-11" db="EMBL/GenBank/DDBJ databases">
        <authorList>
            <person name="Amaro Gonzalez C."/>
        </authorList>
    </citation>
    <scope>NUCLEOTIDE SEQUENCE</scope>
</reference>
<dbReference type="EMBL" id="GBXM01025700">
    <property type="protein sequence ID" value="JAH82877.1"/>
    <property type="molecule type" value="Transcribed_RNA"/>
</dbReference>
<dbReference type="AlphaFoldDB" id="A0A0E9VXS4"/>
<reference evidence="1" key="2">
    <citation type="journal article" date="2015" name="Fish Shellfish Immunol.">
        <title>Early steps in the European eel (Anguilla anguilla)-Vibrio vulnificus interaction in the gills: Role of the RtxA13 toxin.</title>
        <authorList>
            <person name="Callol A."/>
            <person name="Pajuelo D."/>
            <person name="Ebbesson L."/>
            <person name="Teles M."/>
            <person name="MacKenzie S."/>
            <person name="Amaro C."/>
        </authorList>
    </citation>
    <scope>NUCLEOTIDE SEQUENCE</scope>
</reference>
<evidence type="ECO:0000313" key="1">
    <source>
        <dbReference type="EMBL" id="JAH82877.1"/>
    </source>
</evidence>
<name>A0A0E9VXS4_ANGAN</name>
<accession>A0A0E9VXS4</accession>
<proteinExistence type="predicted"/>
<protein>
    <submittedName>
        <fullName evidence="1">Uncharacterized protein</fullName>
    </submittedName>
</protein>
<sequence length="31" mass="3435">MICASLCKTNDSSLIPVRITQPYLIGKRTVL</sequence>
<organism evidence="1">
    <name type="scientific">Anguilla anguilla</name>
    <name type="common">European freshwater eel</name>
    <name type="synonym">Muraena anguilla</name>
    <dbReference type="NCBI Taxonomy" id="7936"/>
    <lineage>
        <taxon>Eukaryota</taxon>
        <taxon>Metazoa</taxon>
        <taxon>Chordata</taxon>
        <taxon>Craniata</taxon>
        <taxon>Vertebrata</taxon>
        <taxon>Euteleostomi</taxon>
        <taxon>Actinopterygii</taxon>
        <taxon>Neopterygii</taxon>
        <taxon>Teleostei</taxon>
        <taxon>Anguilliformes</taxon>
        <taxon>Anguillidae</taxon>
        <taxon>Anguilla</taxon>
    </lineage>
</organism>